<feature type="transmembrane region" description="Helical" evidence="11">
    <location>
        <begin position="226"/>
        <end position="246"/>
    </location>
</feature>
<dbReference type="PANTHER" id="PTHR24221:SF654">
    <property type="entry name" value="ATP-BINDING CASSETTE SUB-FAMILY B MEMBER 6"/>
    <property type="match status" value="1"/>
</dbReference>
<proteinExistence type="predicted"/>
<keyword evidence="5" id="KW-0547">Nucleotide-binding</keyword>
<dbReference type="InterPro" id="IPR017871">
    <property type="entry name" value="ABC_transporter-like_CS"/>
</dbReference>
<dbReference type="InterPro" id="IPR003439">
    <property type="entry name" value="ABC_transporter-like_ATP-bd"/>
</dbReference>
<keyword evidence="8 11" id="KW-0472">Membrane</keyword>
<comment type="caution">
    <text evidence="15">The sequence shown here is derived from an EMBL/GenBank/DDBJ whole genome shotgun (WGS) entry which is preliminary data.</text>
</comment>
<gene>
    <name evidence="15" type="ORF">H7B67_00885</name>
</gene>
<organism evidence="15 16">
    <name type="scientific">Cohnella thailandensis</name>
    <dbReference type="NCBI Taxonomy" id="557557"/>
    <lineage>
        <taxon>Bacteria</taxon>
        <taxon>Bacillati</taxon>
        <taxon>Bacillota</taxon>
        <taxon>Bacilli</taxon>
        <taxon>Bacillales</taxon>
        <taxon>Paenibacillaceae</taxon>
        <taxon>Cohnella</taxon>
    </lineage>
</organism>
<feature type="domain" description="Cyclic nucleotide-binding" evidence="12">
    <location>
        <begin position="579"/>
        <end position="699"/>
    </location>
</feature>
<dbReference type="PROSITE" id="PS00211">
    <property type="entry name" value="ABC_TRANSPORTER_1"/>
    <property type="match status" value="1"/>
</dbReference>
<evidence type="ECO:0000256" key="1">
    <source>
        <dbReference type="ARBA" id="ARBA00004651"/>
    </source>
</evidence>
<dbReference type="SUPFAM" id="SSF90123">
    <property type="entry name" value="ABC transporter transmembrane region"/>
    <property type="match status" value="1"/>
</dbReference>
<evidence type="ECO:0000256" key="11">
    <source>
        <dbReference type="SAM" id="Phobius"/>
    </source>
</evidence>
<dbReference type="GO" id="GO:0034040">
    <property type="term" value="F:ATPase-coupled lipid transmembrane transporter activity"/>
    <property type="evidence" value="ECO:0007669"/>
    <property type="project" value="TreeGrafter"/>
</dbReference>
<dbReference type="PRINTS" id="PR00103">
    <property type="entry name" value="CAMPKINASE"/>
</dbReference>
<evidence type="ECO:0000313" key="15">
    <source>
        <dbReference type="EMBL" id="MBB6632678.1"/>
    </source>
</evidence>
<evidence type="ECO:0000256" key="3">
    <source>
        <dbReference type="ARBA" id="ARBA00022475"/>
    </source>
</evidence>
<dbReference type="PROSITE" id="PS00888">
    <property type="entry name" value="CNMP_BINDING_1"/>
    <property type="match status" value="1"/>
</dbReference>
<feature type="transmembrane region" description="Helical" evidence="11">
    <location>
        <begin position="106"/>
        <end position="129"/>
    </location>
</feature>
<comment type="subcellular location">
    <subcellularLocation>
        <location evidence="1">Cell membrane</location>
        <topology evidence="1">Multi-pass membrane protein</topology>
    </subcellularLocation>
</comment>
<dbReference type="Gene3D" id="1.20.1560.10">
    <property type="entry name" value="ABC transporter type 1, transmembrane domain"/>
    <property type="match status" value="1"/>
</dbReference>
<dbReference type="SMART" id="SM00382">
    <property type="entry name" value="AAA"/>
    <property type="match status" value="1"/>
</dbReference>
<dbReference type="GO" id="GO:0005524">
    <property type="term" value="F:ATP binding"/>
    <property type="evidence" value="ECO:0007669"/>
    <property type="project" value="UniProtKB-KW"/>
</dbReference>
<keyword evidence="2" id="KW-0813">Transport</keyword>
<evidence type="ECO:0000256" key="4">
    <source>
        <dbReference type="ARBA" id="ARBA00022692"/>
    </source>
</evidence>
<dbReference type="InterPro" id="IPR011527">
    <property type="entry name" value="ABC1_TM_dom"/>
</dbReference>
<dbReference type="GO" id="GO:0140359">
    <property type="term" value="F:ABC-type transporter activity"/>
    <property type="evidence" value="ECO:0007669"/>
    <property type="project" value="InterPro"/>
</dbReference>
<evidence type="ECO:0000259" key="14">
    <source>
        <dbReference type="PROSITE" id="PS50929"/>
    </source>
</evidence>
<dbReference type="InterPro" id="IPR018490">
    <property type="entry name" value="cNMP-bd_dom_sf"/>
</dbReference>
<dbReference type="AlphaFoldDB" id="A0A841SR92"/>
<dbReference type="SUPFAM" id="SSF52540">
    <property type="entry name" value="P-loop containing nucleoside triphosphate hydrolases"/>
    <property type="match status" value="1"/>
</dbReference>
<dbReference type="SUPFAM" id="SSF51206">
    <property type="entry name" value="cAMP-binding domain-like"/>
    <property type="match status" value="1"/>
</dbReference>
<evidence type="ECO:0000256" key="5">
    <source>
        <dbReference type="ARBA" id="ARBA00022741"/>
    </source>
</evidence>
<dbReference type="InterPro" id="IPR036640">
    <property type="entry name" value="ABC1_TM_sf"/>
</dbReference>
<dbReference type="InterPro" id="IPR027417">
    <property type="entry name" value="P-loop_NTPase"/>
</dbReference>
<dbReference type="PROSITE" id="PS50929">
    <property type="entry name" value="ABC_TM1F"/>
    <property type="match status" value="1"/>
</dbReference>
<evidence type="ECO:0000313" key="16">
    <source>
        <dbReference type="Proteomes" id="UP000535838"/>
    </source>
</evidence>
<dbReference type="InterPro" id="IPR000595">
    <property type="entry name" value="cNMP-bd_dom"/>
</dbReference>
<keyword evidence="6 15" id="KW-0067">ATP-binding</keyword>
<dbReference type="Pfam" id="PF00027">
    <property type="entry name" value="cNMP_binding"/>
    <property type="match status" value="1"/>
</dbReference>
<protein>
    <submittedName>
        <fullName evidence="15">ATP-binding cassette domain-containing protein</fullName>
    </submittedName>
</protein>
<keyword evidence="7 11" id="KW-1133">Transmembrane helix</keyword>
<evidence type="ECO:0000256" key="6">
    <source>
        <dbReference type="ARBA" id="ARBA00022840"/>
    </source>
</evidence>
<dbReference type="InterPro" id="IPR018488">
    <property type="entry name" value="cNMP-bd_CS"/>
</dbReference>
<keyword evidence="4 11" id="KW-0812">Transmembrane</keyword>
<evidence type="ECO:0000256" key="7">
    <source>
        <dbReference type="ARBA" id="ARBA00022989"/>
    </source>
</evidence>
<evidence type="ECO:0000256" key="8">
    <source>
        <dbReference type="ARBA" id="ARBA00023136"/>
    </source>
</evidence>
<feature type="domain" description="ABC transporter" evidence="13">
    <location>
        <begin position="317"/>
        <end position="554"/>
    </location>
</feature>
<dbReference type="Pfam" id="PF00664">
    <property type="entry name" value="ABC_membrane"/>
    <property type="match status" value="1"/>
</dbReference>
<evidence type="ECO:0000259" key="12">
    <source>
        <dbReference type="PROSITE" id="PS50042"/>
    </source>
</evidence>
<feature type="domain" description="ABC transmembrane type-1" evidence="14">
    <location>
        <begin position="1"/>
        <end position="278"/>
    </location>
</feature>
<dbReference type="Gene3D" id="3.40.50.300">
    <property type="entry name" value="P-loop containing nucleotide triphosphate hydrolases"/>
    <property type="match status" value="1"/>
</dbReference>
<dbReference type="CDD" id="cd00038">
    <property type="entry name" value="CAP_ED"/>
    <property type="match status" value="1"/>
</dbReference>
<dbReference type="PANTHER" id="PTHR24221">
    <property type="entry name" value="ATP-BINDING CASSETTE SUB-FAMILY B"/>
    <property type="match status" value="1"/>
</dbReference>
<dbReference type="Gene3D" id="2.60.120.10">
    <property type="entry name" value="Jelly Rolls"/>
    <property type="match status" value="1"/>
</dbReference>
<reference evidence="15 16" key="1">
    <citation type="submission" date="2020-08" db="EMBL/GenBank/DDBJ databases">
        <title>Cohnella phylogeny.</title>
        <authorList>
            <person name="Dunlap C."/>
        </authorList>
    </citation>
    <scope>NUCLEOTIDE SEQUENCE [LARGE SCALE GENOMIC DNA]</scope>
    <source>
        <strain evidence="15 16">DSM 25241</strain>
    </source>
</reference>
<dbReference type="SMART" id="SM00100">
    <property type="entry name" value="cNMP"/>
    <property type="match status" value="1"/>
</dbReference>
<dbReference type="Proteomes" id="UP000535838">
    <property type="component" value="Unassembled WGS sequence"/>
</dbReference>
<name>A0A841SR92_9BACL</name>
<feature type="compositionally biased region" description="Basic and acidic residues" evidence="10">
    <location>
        <begin position="297"/>
        <end position="307"/>
    </location>
</feature>
<dbReference type="InterPro" id="IPR039421">
    <property type="entry name" value="Type_1_exporter"/>
</dbReference>
<feature type="transmembrane region" description="Helical" evidence="11">
    <location>
        <begin position="135"/>
        <end position="155"/>
    </location>
</feature>
<evidence type="ECO:0000259" key="13">
    <source>
        <dbReference type="PROSITE" id="PS50893"/>
    </source>
</evidence>
<accession>A0A841SR92</accession>
<evidence type="ECO:0000256" key="2">
    <source>
        <dbReference type="ARBA" id="ARBA00022448"/>
    </source>
</evidence>
<dbReference type="InterPro" id="IPR003593">
    <property type="entry name" value="AAA+_ATPase"/>
</dbReference>
<dbReference type="GO" id="GO:0016887">
    <property type="term" value="F:ATP hydrolysis activity"/>
    <property type="evidence" value="ECO:0007669"/>
    <property type="project" value="InterPro"/>
</dbReference>
<evidence type="ECO:0000256" key="10">
    <source>
        <dbReference type="SAM" id="MobiDB-lite"/>
    </source>
</evidence>
<feature type="transmembrane region" description="Helical" evidence="11">
    <location>
        <begin position="34"/>
        <end position="60"/>
    </location>
</feature>
<keyword evidence="3" id="KW-1003">Cell membrane</keyword>
<dbReference type="InterPro" id="IPR014710">
    <property type="entry name" value="RmlC-like_jellyroll"/>
</dbReference>
<dbReference type="PROSITE" id="PS50042">
    <property type="entry name" value="CNMP_BINDING_3"/>
    <property type="match status" value="1"/>
</dbReference>
<dbReference type="EMBL" id="JACJVQ010000002">
    <property type="protein sequence ID" value="MBB6632678.1"/>
    <property type="molecule type" value="Genomic_DNA"/>
</dbReference>
<dbReference type="FunFam" id="3.40.50.300:FF:000221">
    <property type="entry name" value="Multidrug ABC transporter ATP-binding protein"/>
    <property type="match status" value="1"/>
</dbReference>
<keyword evidence="9" id="KW-0010">Activator</keyword>
<feature type="region of interest" description="Disordered" evidence="10">
    <location>
        <begin position="287"/>
        <end position="317"/>
    </location>
</feature>
<dbReference type="RefSeq" id="WP_185117917.1">
    <property type="nucleotide sequence ID" value="NZ_JACJVQ010000002.1"/>
</dbReference>
<dbReference type="GO" id="GO:0005886">
    <property type="term" value="C:plasma membrane"/>
    <property type="evidence" value="ECO:0007669"/>
    <property type="project" value="UniProtKB-SubCell"/>
</dbReference>
<keyword evidence="16" id="KW-1185">Reference proteome</keyword>
<evidence type="ECO:0000256" key="9">
    <source>
        <dbReference type="ARBA" id="ARBA00023159"/>
    </source>
</evidence>
<dbReference type="Pfam" id="PF00005">
    <property type="entry name" value="ABC_tran"/>
    <property type="match status" value="1"/>
</dbReference>
<dbReference type="PROSITE" id="PS50893">
    <property type="entry name" value="ABC_TRANSPORTER_2"/>
    <property type="match status" value="1"/>
</dbReference>
<sequence>MALTLITVGYPVAFSYSFVYLIDHVLAPEFRNELGWLLLALAAGGILAAAADFGAEYLLLRNGIRMQDMLRFKLMRHLQLLPESYYRNRQSSTVVGRMSGDLNNVYASYLAFQPIANSVLGIGISAVLLLSMNGWLAGLLLVGFPCCFLLPKWIAPRAKTLSEEYKNRENFTGLIMDRVFYHQVIRAFDLRNWELGRLRRMTDDVAELGLRAQFTRSALGKSVSSALLLLNVALVAGGVLLQQRGMLTVGALVSFQSFYLRIGGYLTSLTRLLPIFVQGSISHSRLHTSILDQPPDPSERALSHRGEATPPDEASGDRGWTVAKLSFGYTDDAETLSSVDMELPPGAYCAVVGSSGSGKSSLVGLLMRFHEPKSGAIRLGGRDVGGIPLDEYRSRIGFVPQEIVLFDATLRENIRFGRLDASDEEVEAAAKAAAIHDWILTLPSGYDTAAGERGSLLSGGERQRIALARALVRRPELLLLDEVTSMLDPGTEQEVNATLLSLKGSSTVVSVTHRLQTIVYADRIYVMERGRIAGWGTHDELLRASELYRSMWMKQSGIFVSDNGRNAVIEADRLRQIPLFQTLADAALEELRLAMWTENAEPGEDIVKQGDHGDTFYLVARGQVEVLLEGGEEEPKRVAVLEDGDFFGEMALLREVPRSSTVRAMTNCVFLVMDRRSFRKAVEADERMRDRLEAAYAQRSEELSKLR</sequence>